<protein>
    <submittedName>
        <fullName evidence="10">ABC transport system permease protein</fullName>
    </submittedName>
    <submittedName>
        <fullName evidence="9">ABC transporter permease</fullName>
    </submittedName>
</protein>
<evidence type="ECO:0000313" key="9">
    <source>
        <dbReference type="EMBL" id="MBF7809560.1"/>
    </source>
</evidence>
<dbReference type="RefSeq" id="WP_012059851.1">
    <property type="nucleotide sequence ID" value="NZ_CP107022.1"/>
</dbReference>
<reference evidence="10" key="1">
    <citation type="submission" date="2020-06" db="EMBL/GenBank/DDBJ databases">
        <title>Genomic insights into acetone-butanol-ethanol (ABE) fermentation by sequencing solventogenic clostridia strains.</title>
        <authorList>
            <person name="Brown S."/>
        </authorList>
    </citation>
    <scope>NUCLEOTIDE SEQUENCE</scope>
    <source>
        <strain evidence="10">DJ123</strain>
    </source>
</reference>
<organism evidence="10 11">
    <name type="scientific">Clostridium beijerinckii</name>
    <name type="common">Clostridium MP</name>
    <dbReference type="NCBI Taxonomy" id="1520"/>
    <lineage>
        <taxon>Bacteria</taxon>
        <taxon>Bacillati</taxon>
        <taxon>Bacillota</taxon>
        <taxon>Clostridia</taxon>
        <taxon>Eubacteriales</taxon>
        <taxon>Clostridiaceae</taxon>
        <taxon>Clostridium</taxon>
    </lineage>
</organism>
<dbReference type="Pfam" id="PF02687">
    <property type="entry name" value="FtsX"/>
    <property type="match status" value="1"/>
</dbReference>
<evidence type="ECO:0000256" key="2">
    <source>
        <dbReference type="ARBA" id="ARBA00022475"/>
    </source>
</evidence>
<evidence type="ECO:0000256" key="5">
    <source>
        <dbReference type="ARBA" id="ARBA00023136"/>
    </source>
</evidence>
<name>A0A1S8SM08_CLOBE</name>
<keyword evidence="5 7" id="KW-0472">Membrane</keyword>
<dbReference type="GO" id="GO:0022857">
    <property type="term" value="F:transmembrane transporter activity"/>
    <property type="evidence" value="ECO:0007669"/>
    <property type="project" value="TreeGrafter"/>
</dbReference>
<evidence type="ECO:0000256" key="3">
    <source>
        <dbReference type="ARBA" id="ARBA00022692"/>
    </source>
</evidence>
<dbReference type="OMA" id="VFYNLHH"/>
<evidence type="ECO:0000256" key="1">
    <source>
        <dbReference type="ARBA" id="ARBA00004651"/>
    </source>
</evidence>
<comment type="similarity">
    <text evidence="6">Belongs to the ABC-4 integral membrane protein family.</text>
</comment>
<feature type="domain" description="ABC3 transporter permease C-terminal" evidence="8">
    <location>
        <begin position="295"/>
        <end position="403"/>
    </location>
</feature>
<feature type="transmembrane region" description="Helical" evidence="7">
    <location>
        <begin position="371"/>
        <end position="393"/>
    </location>
</feature>
<gene>
    <name evidence="10" type="ORF">BCD95_001869</name>
    <name evidence="9" type="ORF">IS491_12935</name>
</gene>
<keyword evidence="3 7" id="KW-0812">Transmembrane</keyword>
<dbReference type="EMBL" id="JADOEF010000001">
    <property type="protein sequence ID" value="MBF7809560.1"/>
    <property type="molecule type" value="Genomic_DNA"/>
</dbReference>
<evidence type="ECO:0000313" key="10">
    <source>
        <dbReference type="EMBL" id="NSB13610.1"/>
    </source>
</evidence>
<keyword evidence="4 7" id="KW-1133">Transmembrane helix</keyword>
<dbReference type="InterPro" id="IPR003838">
    <property type="entry name" value="ABC3_permease_C"/>
</dbReference>
<dbReference type="Proteomes" id="UP000631418">
    <property type="component" value="Unassembled WGS sequence"/>
</dbReference>
<feature type="transmembrane region" description="Helical" evidence="7">
    <location>
        <begin position="333"/>
        <end position="359"/>
    </location>
</feature>
<dbReference type="AlphaFoldDB" id="A0A1S8SM08"/>
<dbReference type="InterPro" id="IPR050250">
    <property type="entry name" value="Macrolide_Exporter_MacB"/>
</dbReference>
<evidence type="ECO:0000313" key="11">
    <source>
        <dbReference type="Proteomes" id="UP000822184"/>
    </source>
</evidence>
<comment type="subcellular location">
    <subcellularLocation>
        <location evidence="1">Cell membrane</location>
        <topology evidence="1">Multi-pass membrane protein</topology>
    </subcellularLocation>
</comment>
<evidence type="ECO:0000259" key="8">
    <source>
        <dbReference type="Pfam" id="PF02687"/>
    </source>
</evidence>
<keyword evidence="2" id="KW-1003">Cell membrane</keyword>
<comment type="caution">
    <text evidence="10">The sequence shown here is derived from an EMBL/GenBank/DDBJ whole genome shotgun (WGS) entry which is preliminary data.</text>
</comment>
<sequence length="410" mass="47877">MSVKYCLKNLYIRKKIMLLLLFQAIVYIFFLMNLFSMSMFKSNFTKNYKENFPLENGAYIKDGIDSEKLEKEIGNVRKFIDYIEDNKNIKSYRLSVIDRLSTEEFNINTDDFKQQHTINMDYKNFIPLYRINYGYYSEIEKNIYGSGLKKEDFDKDNEFTPVILGEIFKKNYKIGDIISNDDKSSKFKVVGFLKKDILILDGMNPAESTKSSEKGFIIPLTKTFLNEENYMLPHSMKNMVFTFNNNLDNSAVIKQIIDKGKELGMNLEINNFYDSLNTFINDVDIQIRFESVKVLIYTLLSFGVFTLSFIYLINNRKREVGILYSLGASKKNIIFMFCLDMVLIIGLAYLLSIPIYMYFGETVIYFFINDFNIINLGAPFLIMLLISLLSLIIPINNIIKLKPNELIRGR</sequence>
<dbReference type="PANTHER" id="PTHR30572">
    <property type="entry name" value="MEMBRANE COMPONENT OF TRANSPORTER-RELATED"/>
    <property type="match status" value="1"/>
</dbReference>
<proteinExistence type="inferred from homology"/>
<dbReference type="EMBL" id="JABTDW010000001">
    <property type="protein sequence ID" value="NSB13610.1"/>
    <property type="molecule type" value="Genomic_DNA"/>
</dbReference>
<reference evidence="9" key="2">
    <citation type="submission" date="2020-11" db="EMBL/GenBank/DDBJ databases">
        <authorList>
            <person name="Thieme N."/>
            <person name="Liebl W."/>
            <person name="Zverlov V."/>
        </authorList>
    </citation>
    <scope>NUCLEOTIDE SEQUENCE</scope>
    <source>
        <strain evidence="9">NT08</strain>
    </source>
</reference>
<evidence type="ECO:0000256" key="4">
    <source>
        <dbReference type="ARBA" id="ARBA00022989"/>
    </source>
</evidence>
<feature type="transmembrane region" description="Helical" evidence="7">
    <location>
        <begin position="294"/>
        <end position="313"/>
    </location>
</feature>
<feature type="transmembrane region" description="Helical" evidence="7">
    <location>
        <begin position="16"/>
        <end position="40"/>
    </location>
</feature>
<evidence type="ECO:0000256" key="6">
    <source>
        <dbReference type="ARBA" id="ARBA00038076"/>
    </source>
</evidence>
<dbReference type="Proteomes" id="UP000822184">
    <property type="component" value="Unassembled WGS sequence"/>
</dbReference>
<accession>A0A1S8SM08</accession>
<evidence type="ECO:0000256" key="7">
    <source>
        <dbReference type="SAM" id="Phobius"/>
    </source>
</evidence>
<dbReference type="PANTHER" id="PTHR30572:SF4">
    <property type="entry name" value="ABC TRANSPORTER PERMEASE YTRF"/>
    <property type="match status" value="1"/>
</dbReference>
<dbReference type="GO" id="GO:0005886">
    <property type="term" value="C:plasma membrane"/>
    <property type="evidence" value="ECO:0007669"/>
    <property type="project" value="UniProtKB-SubCell"/>
</dbReference>